<evidence type="ECO:0000256" key="9">
    <source>
        <dbReference type="ARBA" id="ARBA00022898"/>
    </source>
</evidence>
<dbReference type="HAMAP" id="MF_01689">
    <property type="entry name" value="Ornith_aminotrans_3"/>
    <property type="match status" value="1"/>
</dbReference>
<dbReference type="InterPro" id="IPR015421">
    <property type="entry name" value="PyrdxlP-dep_Trfase_major"/>
</dbReference>
<evidence type="ECO:0000313" key="13">
    <source>
        <dbReference type="Proteomes" id="UP000216475"/>
    </source>
</evidence>
<evidence type="ECO:0000256" key="7">
    <source>
        <dbReference type="ARBA" id="ARBA00022650"/>
    </source>
</evidence>
<sequence>MKATDAQDLMQLTEQYGANNYHPLPIVIAKAEGVWVEDTAGKRYMDMLSAYSAVNQGHRHPKIIKALIEQAQKVTLTSRAFHNDQLGLWYEKVASLTGKDMILPMNTGAEAVETAFKAARRWGYDVKGISDEQAEVIVCSGNFHGRTMTAVSLSSEAEYRRGFGPMIPGIKVIPYGDLDALKSAITPHTAAFILEPIQGEAGIIIPPEGYLKAASELCKEENVLFIADEIQVGLGRTGKRFACDWEDVTPDLFILGKALGGGVFPISCVAGDKDVLEVFNPGSHGSTFGGNPLACAVSIAALDVLEDEDLAARSQRLGTYLQEQLQQLTSDKIKEIRGRGLFVGIELTEPARPYCEKLKELGVLCKETHETVIRIAPPLVITEDELEWALERLKQVLQ</sequence>
<dbReference type="EC" id="2.6.1.13" evidence="3 11"/>
<comment type="cofactor">
    <cofactor evidence="1 11">
        <name>pyridoxal 5'-phosphate</name>
        <dbReference type="ChEBI" id="CHEBI:597326"/>
    </cofactor>
</comment>
<keyword evidence="4 11" id="KW-0963">Cytoplasm</keyword>
<evidence type="ECO:0000256" key="2">
    <source>
        <dbReference type="ARBA" id="ARBA00004998"/>
    </source>
</evidence>
<dbReference type="InterPro" id="IPR005814">
    <property type="entry name" value="Aminotrans_3"/>
</dbReference>
<dbReference type="GO" id="GO:0042802">
    <property type="term" value="F:identical protein binding"/>
    <property type="evidence" value="ECO:0007669"/>
    <property type="project" value="TreeGrafter"/>
</dbReference>
<evidence type="ECO:0000313" key="12">
    <source>
        <dbReference type="EMBL" id="PAE07412.1"/>
    </source>
</evidence>
<gene>
    <name evidence="11" type="primary">rocD</name>
    <name evidence="12" type="ORF">CHI12_11475</name>
</gene>
<dbReference type="InterPro" id="IPR034757">
    <property type="entry name" value="Ornith_aminotrans_bact"/>
</dbReference>
<dbReference type="InterPro" id="IPR050103">
    <property type="entry name" value="Class-III_PLP-dep_AT"/>
</dbReference>
<evidence type="ECO:0000256" key="6">
    <source>
        <dbReference type="ARBA" id="ARBA00022605"/>
    </source>
</evidence>
<dbReference type="PIRSF" id="PIRSF000521">
    <property type="entry name" value="Transaminase_4ab_Lys_Orn"/>
    <property type="match status" value="1"/>
</dbReference>
<dbReference type="NCBIfam" id="NF003145">
    <property type="entry name" value="PRK04073.1"/>
    <property type="match status" value="1"/>
</dbReference>
<keyword evidence="9 11" id="KW-0663">Pyridoxal phosphate</keyword>
<keyword evidence="8 11" id="KW-0808">Transferase</keyword>
<dbReference type="InterPro" id="IPR010164">
    <property type="entry name" value="Orn_aminotrans"/>
</dbReference>
<dbReference type="UniPathway" id="UPA00098">
    <property type="reaction ID" value="UER00358"/>
</dbReference>
<dbReference type="Gene3D" id="3.40.640.10">
    <property type="entry name" value="Type I PLP-dependent aspartate aminotransferase-like (Major domain)"/>
    <property type="match status" value="1"/>
</dbReference>
<dbReference type="AlphaFoldDB" id="A0A268HC18"/>
<comment type="function">
    <text evidence="11">Catalyzes the interconversion of ornithine to glutamate semialdehyde.</text>
</comment>
<evidence type="ECO:0000256" key="11">
    <source>
        <dbReference type="HAMAP-Rule" id="MF_01689"/>
    </source>
</evidence>
<keyword evidence="7 11" id="KW-0641">Proline biosynthesis</keyword>
<name>A0A268HC18_9BACI</name>
<dbReference type="GO" id="GO:0055129">
    <property type="term" value="P:L-proline biosynthetic process"/>
    <property type="evidence" value="ECO:0007669"/>
    <property type="project" value="UniProtKB-UniRule"/>
</dbReference>
<evidence type="ECO:0000256" key="10">
    <source>
        <dbReference type="ARBA" id="ARBA00030587"/>
    </source>
</evidence>
<dbReference type="NCBIfam" id="TIGR01885">
    <property type="entry name" value="Orn_aminotrans"/>
    <property type="match status" value="1"/>
</dbReference>
<keyword evidence="6 11" id="KW-0028">Amino-acid biosynthesis</keyword>
<evidence type="ECO:0000256" key="4">
    <source>
        <dbReference type="ARBA" id="ARBA00022490"/>
    </source>
</evidence>
<dbReference type="RefSeq" id="WP_095270825.1">
    <property type="nucleotide sequence ID" value="NZ_JBIVTN010000005.1"/>
</dbReference>
<proteinExistence type="inferred from homology"/>
<dbReference type="PROSITE" id="PS00600">
    <property type="entry name" value="AA_TRANSFER_CLASS_3"/>
    <property type="match status" value="1"/>
</dbReference>
<dbReference type="EMBL" id="NPBH01000049">
    <property type="protein sequence ID" value="PAE07412.1"/>
    <property type="molecule type" value="Genomic_DNA"/>
</dbReference>
<dbReference type="GO" id="GO:0030170">
    <property type="term" value="F:pyridoxal phosphate binding"/>
    <property type="evidence" value="ECO:0007669"/>
    <property type="project" value="UniProtKB-UniRule"/>
</dbReference>
<dbReference type="InterPro" id="IPR049704">
    <property type="entry name" value="Aminotrans_3_PPA_site"/>
</dbReference>
<dbReference type="PANTHER" id="PTHR11986:SF18">
    <property type="entry name" value="ORNITHINE AMINOTRANSFERASE, MITOCHONDRIAL"/>
    <property type="match status" value="1"/>
</dbReference>
<dbReference type="PANTHER" id="PTHR11986">
    <property type="entry name" value="AMINOTRANSFERASE CLASS III"/>
    <property type="match status" value="1"/>
</dbReference>
<comment type="similarity">
    <text evidence="11">Belongs to the class-III pyridoxal-phosphate-dependent aminotransferase family. OAT subfamily.</text>
</comment>
<dbReference type="Pfam" id="PF00202">
    <property type="entry name" value="Aminotran_3"/>
    <property type="match status" value="1"/>
</dbReference>
<dbReference type="GO" id="GO:0004587">
    <property type="term" value="F:ornithine aminotransferase activity"/>
    <property type="evidence" value="ECO:0007669"/>
    <property type="project" value="UniProtKB-UniRule"/>
</dbReference>
<evidence type="ECO:0000256" key="8">
    <source>
        <dbReference type="ARBA" id="ARBA00022679"/>
    </source>
</evidence>
<dbReference type="GO" id="GO:0005737">
    <property type="term" value="C:cytoplasm"/>
    <property type="evidence" value="ECO:0007669"/>
    <property type="project" value="UniProtKB-SubCell"/>
</dbReference>
<protein>
    <recommendedName>
        <fullName evidence="3 11">Ornithine aminotransferase</fullName>
        <shortName evidence="11">OAT</shortName>
        <ecNumber evidence="3 11">2.6.1.13</ecNumber>
    </recommendedName>
    <alternativeName>
        <fullName evidence="10 11">Ornithine--oxo-acid aminotransferase</fullName>
    </alternativeName>
</protein>
<comment type="caution">
    <text evidence="12">The sequence shown here is derived from an EMBL/GenBank/DDBJ whole genome shotgun (WGS) entry which is preliminary data.</text>
</comment>
<organism evidence="12 13">
    <name type="scientific">Terribacillus saccharophilus</name>
    <dbReference type="NCBI Taxonomy" id="361277"/>
    <lineage>
        <taxon>Bacteria</taxon>
        <taxon>Bacillati</taxon>
        <taxon>Bacillota</taxon>
        <taxon>Bacilli</taxon>
        <taxon>Bacillales</taxon>
        <taxon>Bacillaceae</taxon>
        <taxon>Terribacillus</taxon>
    </lineage>
</organism>
<comment type="catalytic activity">
    <reaction evidence="11">
        <text>a 2-oxocarboxylate + L-ornithine = L-glutamate 5-semialdehyde + an L-alpha-amino acid</text>
        <dbReference type="Rhea" id="RHEA:13877"/>
        <dbReference type="ChEBI" id="CHEBI:35179"/>
        <dbReference type="ChEBI" id="CHEBI:46911"/>
        <dbReference type="ChEBI" id="CHEBI:58066"/>
        <dbReference type="ChEBI" id="CHEBI:59869"/>
        <dbReference type="EC" id="2.6.1.13"/>
    </reaction>
</comment>
<comment type="pathway">
    <text evidence="2 11">Amino-acid biosynthesis; L-proline biosynthesis; L-glutamate 5-semialdehyde from L-ornithine: step 1/1.</text>
</comment>
<evidence type="ECO:0000256" key="1">
    <source>
        <dbReference type="ARBA" id="ARBA00001933"/>
    </source>
</evidence>
<evidence type="ECO:0000256" key="5">
    <source>
        <dbReference type="ARBA" id="ARBA00022576"/>
    </source>
</evidence>
<evidence type="ECO:0000256" key="3">
    <source>
        <dbReference type="ARBA" id="ARBA00012924"/>
    </source>
</evidence>
<feature type="modified residue" description="N6-(pyridoxal phosphate)lysine" evidence="11">
    <location>
        <position position="257"/>
    </location>
</feature>
<comment type="subcellular location">
    <subcellularLocation>
        <location evidence="11">Cytoplasm</location>
    </subcellularLocation>
</comment>
<keyword evidence="5 11" id="KW-0032">Aminotransferase</keyword>
<dbReference type="CDD" id="cd00610">
    <property type="entry name" value="OAT_like"/>
    <property type="match status" value="1"/>
</dbReference>
<dbReference type="FunFam" id="3.40.640.10:FF:000011">
    <property type="entry name" value="Ornithine aminotransferase"/>
    <property type="match status" value="1"/>
</dbReference>
<dbReference type="Proteomes" id="UP000216475">
    <property type="component" value="Unassembled WGS sequence"/>
</dbReference>
<dbReference type="InterPro" id="IPR015424">
    <property type="entry name" value="PyrdxlP-dep_Trfase"/>
</dbReference>
<accession>A0A268HC18</accession>
<dbReference type="SUPFAM" id="SSF53383">
    <property type="entry name" value="PLP-dependent transferases"/>
    <property type="match status" value="1"/>
</dbReference>
<reference evidence="12 13" key="1">
    <citation type="submission" date="2017-07" db="EMBL/GenBank/DDBJ databases">
        <title>Isolation and whole genome analysis of endospore-forming bacteria from heroin.</title>
        <authorList>
            <person name="Kalinowski J."/>
            <person name="Ahrens B."/>
            <person name="Al-Dilaimi A."/>
            <person name="Winkler A."/>
            <person name="Wibberg D."/>
            <person name="Schleenbecker U."/>
            <person name="Ruckert C."/>
            <person name="Wolfel R."/>
            <person name="Grass G."/>
        </authorList>
    </citation>
    <scope>NUCLEOTIDE SEQUENCE [LARGE SCALE GENOMIC DNA]</scope>
    <source>
        <strain evidence="12 13">7509</strain>
    </source>
</reference>
<dbReference type="InterPro" id="IPR015422">
    <property type="entry name" value="PyrdxlP-dep_Trfase_small"/>
</dbReference>
<dbReference type="Gene3D" id="3.90.1150.10">
    <property type="entry name" value="Aspartate Aminotransferase, domain 1"/>
    <property type="match status" value="1"/>
</dbReference>